<dbReference type="InterPro" id="IPR000866">
    <property type="entry name" value="AhpC/TSA"/>
</dbReference>
<dbReference type="Proteomes" id="UP001597013">
    <property type="component" value="Unassembled WGS sequence"/>
</dbReference>
<reference evidence="8" key="1">
    <citation type="journal article" date="2019" name="Int. J. Syst. Evol. Microbiol.">
        <title>The Global Catalogue of Microorganisms (GCM) 10K type strain sequencing project: providing services to taxonomists for standard genome sequencing and annotation.</title>
        <authorList>
            <consortium name="The Broad Institute Genomics Platform"/>
            <consortium name="The Broad Institute Genome Sequencing Center for Infectious Disease"/>
            <person name="Wu L."/>
            <person name="Ma J."/>
        </authorList>
    </citation>
    <scope>NUCLEOTIDE SEQUENCE [LARGE SCALE GENOMIC DNA]</scope>
    <source>
        <strain evidence="8">CCUG 62215</strain>
    </source>
</reference>
<evidence type="ECO:0000256" key="1">
    <source>
        <dbReference type="ARBA" id="ARBA00004196"/>
    </source>
</evidence>
<feature type="transmembrane region" description="Helical" evidence="5">
    <location>
        <begin position="12"/>
        <end position="29"/>
    </location>
</feature>
<dbReference type="PANTHER" id="PTHR42852">
    <property type="entry name" value="THIOL:DISULFIDE INTERCHANGE PROTEIN DSBE"/>
    <property type="match status" value="1"/>
</dbReference>
<dbReference type="Pfam" id="PF00578">
    <property type="entry name" value="AhpC-TSA"/>
    <property type="match status" value="1"/>
</dbReference>
<gene>
    <name evidence="7" type="ORF">ACFQ1Q_02770</name>
</gene>
<dbReference type="CDD" id="cd02966">
    <property type="entry name" value="TlpA_like_family"/>
    <property type="match status" value="1"/>
</dbReference>
<comment type="caution">
    <text evidence="7">The sequence shown here is derived from an EMBL/GenBank/DDBJ whole genome shotgun (WGS) entry which is preliminary data.</text>
</comment>
<sequence>MKQKISQQEQFIYLILLFVLVLFLSWVTACTTDKEKFVLTGKTKGIDDGDKMYLRYNNKTIDSAIIEDNNFMFSTKLDTTPVQLLVHDKTLKNYRFFWATDNSMTFDASKTDFKTAPITGSAPETLTMFLRQKIKGLEREERLEVEKEFVKNNPNSIVSISILDVYTTTWGKQQTQKLFEPMSTQNKESEFGRNVANYLSLNKQPKIGDSYVDFTSKDTDGNEKSLSDFEGKTVLLEFWASWCSPCRKENPNLVKTYKKYKPLGFEIFAVSQDGKKDSWLKAIEQDSLPWYHVSDFKGGKDDASMIYGINGIPDNFLISKDGKIIGRNLRGEELDKRLEDILN</sequence>
<proteinExistence type="predicted"/>
<accession>A0ABW3N7E9</accession>
<dbReference type="Gene3D" id="3.40.30.10">
    <property type="entry name" value="Glutaredoxin"/>
    <property type="match status" value="1"/>
</dbReference>
<dbReference type="PROSITE" id="PS51257">
    <property type="entry name" value="PROKAR_LIPOPROTEIN"/>
    <property type="match status" value="1"/>
</dbReference>
<evidence type="ECO:0000256" key="3">
    <source>
        <dbReference type="ARBA" id="ARBA00023157"/>
    </source>
</evidence>
<keyword evidence="2" id="KW-0201">Cytochrome c-type biogenesis</keyword>
<evidence type="ECO:0000256" key="5">
    <source>
        <dbReference type="SAM" id="Phobius"/>
    </source>
</evidence>
<organism evidence="7 8">
    <name type="scientific">Winogradskyella litorisediminis</name>
    <dbReference type="NCBI Taxonomy" id="1156618"/>
    <lineage>
        <taxon>Bacteria</taxon>
        <taxon>Pseudomonadati</taxon>
        <taxon>Bacteroidota</taxon>
        <taxon>Flavobacteriia</taxon>
        <taxon>Flavobacteriales</taxon>
        <taxon>Flavobacteriaceae</taxon>
        <taxon>Winogradskyella</taxon>
    </lineage>
</organism>
<name>A0ABW3N7E9_9FLAO</name>
<keyword evidence="5" id="KW-0812">Transmembrane</keyword>
<dbReference type="InterPro" id="IPR025380">
    <property type="entry name" value="DUF4369"/>
</dbReference>
<keyword evidence="3" id="KW-1015">Disulfide bond</keyword>
<dbReference type="SUPFAM" id="SSF52833">
    <property type="entry name" value="Thioredoxin-like"/>
    <property type="match status" value="1"/>
</dbReference>
<evidence type="ECO:0000256" key="2">
    <source>
        <dbReference type="ARBA" id="ARBA00022748"/>
    </source>
</evidence>
<keyword evidence="4" id="KW-0676">Redox-active center</keyword>
<keyword evidence="8" id="KW-1185">Reference proteome</keyword>
<feature type="domain" description="Thioredoxin" evidence="6">
    <location>
        <begin position="205"/>
        <end position="343"/>
    </location>
</feature>
<dbReference type="InterPro" id="IPR036249">
    <property type="entry name" value="Thioredoxin-like_sf"/>
</dbReference>
<keyword evidence="5" id="KW-1133">Transmembrane helix</keyword>
<dbReference type="PANTHER" id="PTHR42852:SF6">
    <property type="entry name" value="THIOL:DISULFIDE INTERCHANGE PROTEIN DSBE"/>
    <property type="match status" value="1"/>
</dbReference>
<evidence type="ECO:0000259" key="6">
    <source>
        <dbReference type="PROSITE" id="PS51352"/>
    </source>
</evidence>
<dbReference type="PROSITE" id="PS51352">
    <property type="entry name" value="THIOREDOXIN_2"/>
    <property type="match status" value="1"/>
</dbReference>
<evidence type="ECO:0000313" key="7">
    <source>
        <dbReference type="EMBL" id="MFD1062156.1"/>
    </source>
</evidence>
<dbReference type="Pfam" id="PF14289">
    <property type="entry name" value="DUF4369"/>
    <property type="match status" value="1"/>
</dbReference>
<dbReference type="InterPro" id="IPR050553">
    <property type="entry name" value="Thioredoxin_ResA/DsbE_sf"/>
</dbReference>
<keyword evidence="5" id="KW-0472">Membrane</keyword>
<evidence type="ECO:0000256" key="4">
    <source>
        <dbReference type="ARBA" id="ARBA00023284"/>
    </source>
</evidence>
<dbReference type="InterPro" id="IPR013766">
    <property type="entry name" value="Thioredoxin_domain"/>
</dbReference>
<dbReference type="RefSeq" id="WP_386127753.1">
    <property type="nucleotide sequence ID" value="NZ_JBHTJL010000009.1"/>
</dbReference>
<evidence type="ECO:0000313" key="8">
    <source>
        <dbReference type="Proteomes" id="UP001597013"/>
    </source>
</evidence>
<comment type="subcellular location">
    <subcellularLocation>
        <location evidence="1">Cell envelope</location>
    </subcellularLocation>
</comment>
<dbReference type="EMBL" id="JBHTJL010000009">
    <property type="protein sequence ID" value="MFD1062156.1"/>
    <property type="molecule type" value="Genomic_DNA"/>
</dbReference>
<protein>
    <submittedName>
        <fullName evidence="7">Redoxin domain-containing protein</fullName>
    </submittedName>
</protein>